<evidence type="ECO:0000313" key="3">
    <source>
        <dbReference type="Proteomes" id="UP000176322"/>
    </source>
</evidence>
<keyword evidence="1" id="KW-1133">Transmembrane helix</keyword>
<comment type="caution">
    <text evidence="2">The sequence shown here is derived from an EMBL/GenBank/DDBJ whole genome shotgun (WGS) entry which is preliminary data.</text>
</comment>
<accession>A0A1F6BX58</accession>
<organism evidence="2 3">
    <name type="scientific">Candidatus Kaiserbacteria bacterium RIFCSPHIGHO2_01_FULL_46_22</name>
    <dbReference type="NCBI Taxonomy" id="1798475"/>
    <lineage>
        <taxon>Bacteria</taxon>
        <taxon>Candidatus Kaiseribacteriota</taxon>
    </lineage>
</organism>
<protein>
    <recommendedName>
        <fullName evidence="4">TVP38/TMEM64 family membrane protein</fullName>
    </recommendedName>
</protein>
<reference evidence="2 3" key="1">
    <citation type="journal article" date="2016" name="Nat. Commun.">
        <title>Thousands of microbial genomes shed light on interconnected biogeochemical processes in an aquifer system.</title>
        <authorList>
            <person name="Anantharaman K."/>
            <person name="Brown C.T."/>
            <person name="Hug L.A."/>
            <person name="Sharon I."/>
            <person name="Castelle C.J."/>
            <person name="Probst A.J."/>
            <person name="Thomas B.C."/>
            <person name="Singh A."/>
            <person name="Wilkins M.J."/>
            <person name="Karaoz U."/>
            <person name="Brodie E.L."/>
            <person name="Williams K.H."/>
            <person name="Hubbard S.S."/>
            <person name="Banfield J.F."/>
        </authorList>
    </citation>
    <scope>NUCLEOTIDE SEQUENCE [LARGE SCALE GENOMIC DNA]</scope>
</reference>
<dbReference type="Proteomes" id="UP000176322">
    <property type="component" value="Unassembled WGS sequence"/>
</dbReference>
<keyword evidence="1" id="KW-0472">Membrane</keyword>
<name>A0A1F6BX58_9BACT</name>
<evidence type="ECO:0000313" key="2">
    <source>
        <dbReference type="EMBL" id="OGG41491.1"/>
    </source>
</evidence>
<evidence type="ECO:0008006" key="4">
    <source>
        <dbReference type="Google" id="ProtNLM"/>
    </source>
</evidence>
<dbReference type="EMBL" id="MFKO01000008">
    <property type="protein sequence ID" value="OGG41491.1"/>
    <property type="molecule type" value="Genomic_DNA"/>
</dbReference>
<gene>
    <name evidence="2" type="ORF">A2837_03220</name>
</gene>
<dbReference type="AlphaFoldDB" id="A0A1F6BX58"/>
<keyword evidence="1" id="KW-0812">Transmembrane</keyword>
<feature type="transmembrane region" description="Helical" evidence="1">
    <location>
        <begin position="15"/>
        <end position="37"/>
    </location>
</feature>
<feature type="transmembrane region" description="Helical" evidence="1">
    <location>
        <begin position="58"/>
        <end position="91"/>
    </location>
</feature>
<sequence length="232" mass="25642">MEVETNKRSPTKAEFYSALVWILAGASLVIFCVLGLLNTSVPGVRELIGILSSIDGKYVYLAAFVSIFIEGLYFVGSFFPGSTLIVILALLSQLSGPAVFVGTILSIFSGWCLASLVNIWLAKTYHLKVARLEEKIDYKIEDRLLITWFPAFRANYEVAQVTEGGNPTKVFWSSVRVKFWASGAAAMVMLIVPLFIDINEVSNEEGFLSVAAVAVISFGVGFWKLRRYFKQA</sequence>
<dbReference type="STRING" id="1798475.A2837_03220"/>
<feature type="transmembrane region" description="Helical" evidence="1">
    <location>
        <begin position="97"/>
        <end position="121"/>
    </location>
</feature>
<feature type="transmembrane region" description="Helical" evidence="1">
    <location>
        <begin position="208"/>
        <end position="225"/>
    </location>
</feature>
<feature type="transmembrane region" description="Helical" evidence="1">
    <location>
        <begin position="179"/>
        <end position="196"/>
    </location>
</feature>
<evidence type="ECO:0000256" key="1">
    <source>
        <dbReference type="SAM" id="Phobius"/>
    </source>
</evidence>
<proteinExistence type="predicted"/>